<dbReference type="GO" id="GO:0016757">
    <property type="term" value="F:glycosyltransferase activity"/>
    <property type="evidence" value="ECO:0007669"/>
    <property type="project" value="InterPro"/>
</dbReference>
<keyword evidence="3" id="KW-0808">Transferase</keyword>
<dbReference type="AlphaFoldDB" id="A0A344LN53"/>
<dbReference type="EMBL" id="CP030261">
    <property type="protein sequence ID" value="AXB55345.1"/>
    <property type="molecule type" value="Genomic_DNA"/>
</dbReference>
<dbReference type="InterPro" id="IPR028098">
    <property type="entry name" value="Glyco_trans_4-like_N"/>
</dbReference>
<dbReference type="Pfam" id="PF13439">
    <property type="entry name" value="Glyco_transf_4"/>
    <property type="match status" value="1"/>
</dbReference>
<dbReference type="Gene3D" id="3.40.50.2000">
    <property type="entry name" value="Glycogen Phosphorylase B"/>
    <property type="match status" value="2"/>
</dbReference>
<sequence>MRIVQIIDSLDVGGAERMAVNYANSLADKIEFSGLISTRNEGLLLDQLDQKVIYLFLKKKSTLDLGAIFRLRNYLKKNKVEFIHAHSSSFFISVLVKVTMPKLKVIWHDHYGISQNLSLRKNLVLKLSSFLFLGIISVNDSLKKWAKNYLNCKNIIYFPNFIIESATSLSIGQLKGKEGERIICVANLRPQKNHNLLINGVIEIHRKFPEWTFHLIGKDFKDSYSKILREKVKENGLSHTVFFYGAVNNVQDLLKQCEIAVLTSFSEGLPLAVLEYGLANLPVIATNVGEISKVIPSPKEGLIIDSNNLSQFVDSLQLLIENQHIRNSMGNQLNLFVNENFGEKSILKEYITWLKSLIIFTK</sequence>
<gene>
    <name evidence="3" type="ORF">HYN86_01490</name>
</gene>
<evidence type="ECO:0000259" key="1">
    <source>
        <dbReference type="Pfam" id="PF00534"/>
    </source>
</evidence>
<dbReference type="CDD" id="cd03811">
    <property type="entry name" value="GT4_GT28_WabH-like"/>
    <property type="match status" value="1"/>
</dbReference>
<accession>A0A344LN53</accession>
<dbReference type="SUPFAM" id="SSF53756">
    <property type="entry name" value="UDP-Glycosyltransferase/glycogen phosphorylase"/>
    <property type="match status" value="1"/>
</dbReference>
<reference evidence="3 4" key="1">
    <citation type="submission" date="2018-06" db="EMBL/GenBank/DDBJ databases">
        <title>Genome sequencing of Flavobacterium.</title>
        <authorList>
            <person name="Baek M.-G."/>
            <person name="Yi H."/>
        </authorList>
    </citation>
    <scope>NUCLEOTIDE SEQUENCE [LARGE SCALE GENOMIC DNA]</scope>
    <source>
        <strain evidence="3 4">HYN0086</strain>
    </source>
</reference>
<feature type="domain" description="Glycosyltransferase subfamily 4-like N-terminal" evidence="2">
    <location>
        <begin position="12"/>
        <end position="162"/>
    </location>
</feature>
<dbReference type="PANTHER" id="PTHR12526">
    <property type="entry name" value="GLYCOSYLTRANSFERASE"/>
    <property type="match status" value="1"/>
</dbReference>
<keyword evidence="4" id="KW-1185">Reference proteome</keyword>
<dbReference type="Pfam" id="PF00534">
    <property type="entry name" value="Glycos_transf_1"/>
    <property type="match status" value="1"/>
</dbReference>
<dbReference type="KEGG" id="ffl:HYN86_01490"/>
<dbReference type="RefSeq" id="WP_113676470.1">
    <property type="nucleotide sequence ID" value="NZ_CP030261.1"/>
</dbReference>
<dbReference type="OrthoDB" id="823685at2"/>
<evidence type="ECO:0000313" key="4">
    <source>
        <dbReference type="Proteomes" id="UP000251561"/>
    </source>
</evidence>
<evidence type="ECO:0000259" key="2">
    <source>
        <dbReference type="Pfam" id="PF13439"/>
    </source>
</evidence>
<evidence type="ECO:0000313" key="3">
    <source>
        <dbReference type="EMBL" id="AXB55345.1"/>
    </source>
</evidence>
<proteinExistence type="predicted"/>
<organism evidence="3 4">
    <name type="scientific">Flavobacterium fluviale</name>
    <dbReference type="NCBI Taxonomy" id="2249356"/>
    <lineage>
        <taxon>Bacteria</taxon>
        <taxon>Pseudomonadati</taxon>
        <taxon>Bacteroidota</taxon>
        <taxon>Flavobacteriia</taxon>
        <taxon>Flavobacteriales</taxon>
        <taxon>Flavobacteriaceae</taxon>
        <taxon>Flavobacterium</taxon>
    </lineage>
</organism>
<dbReference type="InterPro" id="IPR001296">
    <property type="entry name" value="Glyco_trans_1"/>
</dbReference>
<name>A0A344LN53_9FLAO</name>
<protein>
    <submittedName>
        <fullName evidence="3">Glycosyltransferase</fullName>
    </submittedName>
</protein>
<dbReference type="Proteomes" id="UP000251561">
    <property type="component" value="Chromosome"/>
</dbReference>
<feature type="domain" description="Glycosyl transferase family 1" evidence="1">
    <location>
        <begin position="175"/>
        <end position="332"/>
    </location>
</feature>